<dbReference type="HOGENOM" id="CLU_2772195_0_0_0"/>
<dbReference type="OrthoDB" id="21940at2"/>
<gene>
    <name evidence="2" type="ORF">PC_RS00510</name>
</gene>
<evidence type="ECO:0000313" key="2">
    <source>
        <dbReference type="EMBL" id="CAF22829.1"/>
    </source>
</evidence>
<dbReference type="EMBL" id="BX908798">
    <property type="protein sequence ID" value="CAF22829.1"/>
    <property type="molecule type" value="Genomic_DNA"/>
</dbReference>
<proteinExistence type="predicted"/>
<dbReference type="AlphaFoldDB" id="Q6MF20"/>
<keyword evidence="1" id="KW-0812">Transmembrane</keyword>
<accession>Q6MF20</accession>
<organism evidence="2 3">
    <name type="scientific">Protochlamydia amoebophila (strain UWE25)</name>
    <dbReference type="NCBI Taxonomy" id="264201"/>
    <lineage>
        <taxon>Bacteria</taxon>
        <taxon>Pseudomonadati</taxon>
        <taxon>Chlamydiota</taxon>
        <taxon>Chlamydiia</taxon>
        <taxon>Parachlamydiales</taxon>
        <taxon>Parachlamydiaceae</taxon>
        <taxon>Candidatus Protochlamydia</taxon>
    </lineage>
</organism>
<keyword evidence="3" id="KW-1185">Reference proteome</keyword>
<dbReference type="STRING" id="264201.pc0105"/>
<dbReference type="Proteomes" id="UP000000529">
    <property type="component" value="Chromosome"/>
</dbReference>
<sequence length="69" mass="8030">MHRSQKFQFVFYGILALFTGLMIYVTYVAFTRLSGSAGLDMARIQKVRYDSLQDKQTSINDPVFLHHEQ</sequence>
<reference evidence="2 3" key="1">
    <citation type="journal article" date="2004" name="Science">
        <title>Illuminating the evolutionary history of chlamydiae.</title>
        <authorList>
            <person name="Horn M."/>
            <person name="Collingro A."/>
            <person name="Schmitz-Esser S."/>
            <person name="Beier C.L."/>
            <person name="Purkhold U."/>
            <person name="Fartmann B."/>
            <person name="Brandt P."/>
            <person name="Nyakatura G.J."/>
            <person name="Droege M."/>
            <person name="Frishman D."/>
            <person name="Rattei T."/>
            <person name="Mewes H."/>
            <person name="Wagner M."/>
        </authorList>
    </citation>
    <scope>NUCLEOTIDE SEQUENCE [LARGE SCALE GENOMIC DNA]</scope>
    <source>
        <strain evidence="2 3">UWE25</strain>
    </source>
</reference>
<protein>
    <submittedName>
        <fullName evidence="2">Uncharacterized protein</fullName>
    </submittedName>
</protein>
<evidence type="ECO:0000313" key="3">
    <source>
        <dbReference type="Proteomes" id="UP000000529"/>
    </source>
</evidence>
<keyword evidence="1" id="KW-0472">Membrane</keyword>
<name>Q6MF20_PARUW</name>
<keyword evidence="1" id="KW-1133">Transmembrane helix</keyword>
<evidence type="ECO:0000256" key="1">
    <source>
        <dbReference type="SAM" id="Phobius"/>
    </source>
</evidence>
<dbReference type="eggNOG" id="ENOG502ZVCI">
    <property type="taxonomic scope" value="Bacteria"/>
</dbReference>
<dbReference type="KEGG" id="pcu:PC_RS00510"/>
<dbReference type="RefSeq" id="WP_011174655.1">
    <property type="nucleotide sequence ID" value="NC_005861.2"/>
</dbReference>
<feature type="transmembrane region" description="Helical" evidence="1">
    <location>
        <begin position="9"/>
        <end position="30"/>
    </location>
</feature>